<evidence type="ECO:0000259" key="9">
    <source>
        <dbReference type="Pfam" id="PF02811"/>
    </source>
</evidence>
<dbReference type="FunCoup" id="A8NZG4">
    <property type="interactions" value="100"/>
</dbReference>
<dbReference type="InterPro" id="IPR010140">
    <property type="entry name" value="Histidinol_P_phosphatase_HisJ"/>
</dbReference>
<dbReference type="InterPro" id="IPR016195">
    <property type="entry name" value="Pol/histidinol_Pase-like"/>
</dbReference>
<evidence type="ECO:0000256" key="4">
    <source>
        <dbReference type="ARBA" id="ARBA00022605"/>
    </source>
</evidence>
<accession>A8NZG4</accession>
<dbReference type="OMA" id="DYDRPMY"/>
<comment type="catalytic activity">
    <reaction evidence="7 8">
        <text>L-histidinol phosphate + H2O = L-histidinol + phosphate</text>
        <dbReference type="Rhea" id="RHEA:14465"/>
        <dbReference type="ChEBI" id="CHEBI:15377"/>
        <dbReference type="ChEBI" id="CHEBI:43474"/>
        <dbReference type="ChEBI" id="CHEBI:57699"/>
        <dbReference type="ChEBI" id="CHEBI:57980"/>
        <dbReference type="EC" id="3.1.3.15"/>
    </reaction>
</comment>
<dbReference type="HOGENOM" id="CLU_054611_0_0_1"/>
<evidence type="ECO:0000256" key="6">
    <source>
        <dbReference type="ARBA" id="ARBA00023102"/>
    </source>
</evidence>
<sequence length="330" mass="37746">MPHSHHSHSGQFCKHASGKLEEVVQEAIRQKFQVFGLTEHVPRYRIDDLYPEESDMTLDDLMNQFEAFLAEAHRLKDLYASQITLLVGLETEHITEADLAGLDRILERFGDQVEYIVGSVHHVDGVPIDFDLPTYEKALGNFAPSTSSDAADDQRTTYAKFYSAYFDAQYQLLERFKPEVVGHFDLCRLFAPSMRFADFPDVWEKIIRNIKFSVSYGALFELNAAAFRKKWDTAYPGEDIIRVILGHGGRLALSDDSHGPHAVGLNYHRAYDYLKSVGVSELWYLTRSDEQNAGGRKVKPVKLEGKWEEHSFWSGIKNKVCRFSLPTRYS</sequence>
<evidence type="ECO:0000313" key="10">
    <source>
        <dbReference type="EMBL" id="EAU84145.2"/>
    </source>
</evidence>
<evidence type="ECO:0000256" key="5">
    <source>
        <dbReference type="ARBA" id="ARBA00022801"/>
    </source>
</evidence>
<protein>
    <recommendedName>
        <fullName evidence="3 8">Histidinol-phosphatase</fullName>
        <shortName evidence="8">HolPase</shortName>
        <ecNumber evidence="3 8">3.1.3.15</ecNumber>
    </recommendedName>
</protein>
<dbReference type="UniPathway" id="UPA00031">
    <property type="reaction ID" value="UER00013"/>
</dbReference>
<reference evidence="10 11" key="1">
    <citation type="journal article" date="2010" name="Proc. Natl. Acad. Sci. U.S.A.">
        <title>Insights into evolution of multicellular fungi from the assembled chromosomes of the mushroom Coprinopsis cinerea (Coprinus cinereus).</title>
        <authorList>
            <person name="Stajich J.E."/>
            <person name="Wilke S.K."/>
            <person name="Ahren D."/>
            <person name="Au C.H."/>
            <person name="Birren B.W."/>
            <person name="Borodovsky M."/>
            <person name="Burns C."/>
            <person name="Canback B."/>
            <person name="Casselton L.A."/>
            <person name="Cheng C.K."/>
            <person name="Deng J."/>
            <person name="Dietrich F.S."/>
            <person name="Fargo D.C."/>
            <person name="Farman M.L."/>
            <person name="Gathman A.C."/>
            <person name="Goldberg J."/>
            <person name="Guigo R."/>
            <person name="Hoegger P.J."/>
            <person name="Hooker J.B."/>
            <person name="Huggins A."/>
            <person name="James T.Y."/>
            <person name="Kamada T."/>
            <person name="Kilaru S."/>
            <person name="Kodira C."/>
            <person name="Kues U."/>
            <person name="Kupfer D."/>
            <person name="Kwan H.S."/>
            <person name="Lomsadze A."/>
            <person name="Li W."/>
            <person name="Lilly W.W."/>
            <person name="Ma L.J."/>
            <person name="Mackey A.J."/>
            <person name="Manning G."/>
            <person name="Martin F."/>
            <person name="Muraguchi H."/>
            <person name="Natvig D.O."/>
            <person name="Palmerini H."/>
            <person name="Ramesh M.A."/>
            <person name="Rehmeyer C.J."/>
            <person name="Roe B.A."/>
            <person name="Shenoy N."/>
            <person name="Stanke M."/>
            <person name="Ter-Hovhannisyan V."/>
            <person name="Tunlid A."/>
            <person name="Velagapudi R."/>
            <person name="Vision T.J."/>
            <person name="Zeng Q."/>
            <person name="Zolan M.E."/>
            <person name="Pukkila P.J."/>
        </authorList>
    </citation>
    <scope>NUCLEOTIDE SEQUENCE [LARGE SCALE GENOMIC DNA]</scope>
    <source>
        <strain evidence="11">Okayama-7 / 130 / ATCC MYA-4618 / FGSC 9003</strain>
    </source>
</reference>
<dbReference type="GeneID" id="6014235"/>
<keyword evidence="4 8" id="KW-0028">Amino-acid biosynthesis</keyword>
<dbReference type="eggNOG" id="ENOG502RXUQ">
    <property type="taxonomic scope" value="Eukaryota"/>
</dbReference>
<dbReference type="GO" id="GO:0000105">
    <property type="term" value="P:L-histidine biosynthetic process"/>
    <property type="evidence" value="ECO:0007669"/>
    <property type="project" value="UniProtKB-UniRule"/>
</dbReference>
<dbReference type="Pfam" id="PF02811">
    <property type="entry name" value="PHP"/>
    <property type="match status" value="1"/>
</dbReference>
<evidence type="ECO:0000313" key="11">
    <source>
        <dbReference type="Proteomes" id="UP000001861"/>
    </source>
</evidence>
<comment type="pathway">
    <text evidence="1 8">Amino-acid biosynthesis; L-histidine biosynthesis; L-histidine from 5-phospho-alpha-D-ribose 1-diphosphate: step 8/9.</text>
</comment>
<evidence type="ECO:0000256" key="8">
    <source>
        <dbReference type="RuleBase" id="RU366003"/>
    </source>
</evidence>
<comment type="similarity">
    <text evidence="2 8">Belongs to the PHP hydrolase family. HisK subfamily.</text>
</comment>
<name>A8NZG4_COPC7</name>
<dbReference type="GO" id="GO:0004401">
    <property type="term" value="F:histidinol-phosphatase activity"/>
    <property type="evidence" value="ECO:0007669"/>
    <property type="project" value="UniProtKB-UniRule"/>
</dbReference>
<keyword evidence="6 8" id="KW-0368">Histidine biosynthesis</keyword>
<dbReference type="Proteomes" id="UP000001861">
    <property type="component" value="Unassembled WGS sequence"/>
</dbReference>
<dbReference type="OrthoDB" id="5957391at2759"/>
<comment type="caution">
    <text evidence="10">The sequence shown here is derived from an EMBL/GenBank/DDBJ whole genome shotgun (WGS) entry which is preliminary data.</text>
</comment>
<dbReference type="PANTHER" id="PTHR21039:SF0">
    <property type="entry name" value="HISTIDINOL-PHOSPHATASE"/>
    <property type="match status" value="1"/>
</dbReference>
<gene>
    <name evidence="10" type="ORF">CC1G_08686</name>
</gene>
<dbReference type="PANTHER" id="PTHR21039">
    <property type="entry name" value="HISTIDINOL PHOSPHATASE-RELATED"/>
    <property type="match status" value="1"/>
</dbReference>
<proteinExistence type="inferred from homology"/>
<dbReference type="GO" id="GO:0005737">
    <property type="term" value="C:cytoplasm"/>
    <property type="evidence" value="ECO:0007669"/>
    <property type="project" value="TreeGrafter"/>
</dbReference>
<organism evidence="10 11">
    <name type="scientific">Coprinopsis cinerea (strain Okayama-7 / 130 / ATCC MYA-4618 / FGSC 9003)</name>
    <name type="common">Inky cap fungus</name>
    <name type="synonym">Hormographiella aspergillata</name>
    <dbReference type="NCBI Taxonomy" id="240176"/>
    <lineage>
        <taxon>Eukaryota</taxon>
        <taxon>Fungi</taxon>
        <taxon>Dikarya</taxon>
        <taxon>Basidiomycota</taxon>
        <taxon>Agaricomycotina</taxon>
        <taxon>Agaricomycetes</taxon>
        <taxon>Agaricomycetidae</taxon>
        <taxon>Agaricales</taxon>
        <taxon>Agaricineae</taxon>
        <taxon>Psathyrellaceae</taxon>
        <taxon>Coprinopsis</taxon>
    </lineage>
</organism>
<dbReference type="KEGG" id="cci:CC1G_08686"/>
<dbReference type="STRING" id="240176.A8NZG4"/>
<evidence type="ECO:0000256" key="2">
    <source>
        <dbReference type="ARBA" id="ARBA00009152"/>
    </source>
</evidence>
<dbReference type="EC" id="3.1.3.15" evidence="3 8"/>
<dbReference type="Gene3D" id="3.20.20.140">
    <property type="entry name" value="Metal-dependent hydrolases"/>
    <property type="match status" value="1"/>
</dbReference>
<dbReference type="InParanoid" id="A8NZG4"/>
<evidence type="ECO:0000256" key="3">
    <source>
        <dbReference type="ARBA" id="ARBA00013085"/>
    </source>
</evidence>
<feature type="domain" description="PHP" evidence="9">
    <location>
        <begin position="5"/>
        <end position="224"/>
    </location>
</feature>
<dbReference type="VEuPathDB" id="FungiDB:CC1G_08686"/>
<dbReference type="RefSeq" id="XP_001837673.2">
    <property type="nucleotide sequence ID" value="XM_001837621.2"/>
</dbReference>
<keyword evidence="11" id="KW-1185">Reference proteome</keyword>
<evidence type="ECO:0000256" key="1">
    <source>
        <dbReference type="ARBA" id="ARBA00004970"/>
    </source>
</evidence>
<dbReference type="SUPFAM" id="SSF89550">
    <property type="entry name" value="PHP domain-like"/>
    <property type="match status" value="1"/>
</dbReference>
<dbReference type="InterPro" id="IPR004013">
    <property type="entry name" value="PHP_dom"/>
</dbReference>
<dbReference type="CDD" id="cd12110">
    <property type="entry name" value="PHP_HisPPase_Hisj_like"/>
    <property type="match status" value="1"/>
</dbReference>
<dbReference type="EMBL" id="AACS02000006">
    <property type="protein sequence ID" value="EAU84145.2"/>
    <property type="molecule type" value="Genomic_DNA"/>
</dbReference>
<evidence type="ECO:0000256" key="7">
    <source>
        <dbReference type="ARBA" id="ARBA00049158"/>
    </source>
</evidence>
<dbReference type="NCBIfam" id="TIGR01856">
    <property type="entry name" value="hisJ_fam"/>
    <property type="match status" value="1"/>
</dbReference>
<keyword evidence="5 8" id="KW-0378">Hydrolase</keyword>
<dbReference type="AlphaFoldDB" id="A8NZG4"/>